<sequence length="149" mass="16166">MKLIITAALLLGLTYGATAQDSFHGKKITEQGAVPVSQLVAKMGTKTEMPAKVEGTVESVCKVKGCWMQVRTADNQTMRVSFKDYGFFVPKDIEGKKVVMEGLAKQTTTPVSELRHYAEDAGKSKAEIAKITEPEKALTFVADGVIVKK</sequence>
<reference evidence="2" key="1">
    <citation type="submission" date="2021-03" db="EMBL/GenBank/DDBJ databases">
        <title>Fibrella sp. HMF5335 genome sequencing and assembly.</title>
        <authorList>
            <person name="Kang H."/>
            <person name="Kim H."/>
            <person name="Bae S."/>
            <person name="Joh K."/>
        </authorList>
    </citation>
    <scope>NUCLEOTIDE SEQUENCE</scope>
    <source>
        <strain evidence="2">HMF5335</strain>
    </source>
</reference>
<dbReference type="RefSeq" id="WP_207362885.1">
    <property type="nucleotide sequence ID" value="NZ_JAFMYV010000001.1"/>
</dbReference>
<organism evidence="2 3">
    <name type="scientific">Fibrella rubiginis</name>
    <dbReference type="NCBI Taxonomy" id="2817060"/>
    <lineage>
        <taxon>Bacteria</taxon>
        <taxon>Pseudomonadati</taxon>
        <taxon>Bacteroidota</taxon>
        <taxon>Cytophagia</taxon>
        <taxon>Cytophagales</taxon>
        <taxon>Spirosomataceae</taxon>
        <taxon>Fibrella</taxon>
    </lineage>
</organism>
<dbReference type="InterPro" id="IPR032577">
    <property type="entry name" value="DUF4920"/>
</dbReference>
<dbReference type="EMBL" id="JAFMYV010000001">
    <property type="protein sequence ID" value="MBO0935327.1"/>
    <property type="molecule type" value="Genomic_DNA"/>
</dbReference>
<keyword evidence="1" id="KW-0732">Signal</keyword>
<dbReference type="AlphaFoldDB" id="A0A939GF01"/>
<evidence type="ECO:0000256" key="1">
    <source>
        <dbReference type="SAM" id="SignalP"/>
    </source>
</evidence>
<comment type="caution">
    <text evidence="2">The sequence shown here is derived from an EMBL/GenBank/DDBJ whole genome shotgun (WGS) entry which is preliminary data.</text>
</comment>
<accession>A0A939GF01</accession>
<feature type="chain" id="PRO_5038011286" evidence="1">
    <location>
        <begin position="20"/>
        <end position="149"/>
    </location>
</feature>
<feature type="signal peptide" evidence="1">
    <location>
        <begin position="1"/>
        <end position="19"/>
    </location>
</feature>
<dbReference type="Pfam" id="PF16267">
    <property type="entry name" value="DUF4920"/>
    <property type="match status" value="1"/>
</dbReference>
<protein>
    <submittedName>
        <fullName evidence="2">DUF4920 domain-containing protein</fullName>
    </submittedName>
</protein>
<proteinExistence type="predicted"/>
<gene>
    <name evidence="2" type="ORF">J2I47_02075</name>
</gene>
<evidence type="ECO:0000313" key="3">
    <source>
        <dbReference type="Proteomes" id="UP000664034"/>
    </source>
</evidence>
<dbReference type="Proteomes" id="UP000664034">
    <property type="component" value="Unassembled WGS sequence"/>
</dbReference>
<keyword evidence="3" id="KW-1185">Reference proteome</keyword>
<evidence type="ECO:0000313" key="2">
    <source>
        <dbReference type="EMBL" id="MBO0935327.1"/>
    </source>
</evidence>
<name>A0A939GF01_9BACT</name>